<evidence type="ECO:0000313" key="8">
    <source>
        <dbReference type="Proteomes" id="UP000441208"/>
    </source>
</evidence>
<evidence type="ECO:0000313" key="2">
    <source>
        <dbReference type="EMBL" id="KAE9095837.1"/>
    </source>
</evidence>
<protein>
    <submittedName>
        <fullName evidence="1">Uncharacterized protein</fullName>
    </submittedName>
</protein>
<organism evidence="1 5">
    <name type="scientific">Phytophthora fragariae</name>
    <dbReference type="NCBI Taxonomy" id="53985"/>
    <lineage>
        <taxon>Eukaryota</taxon>
        <taxon>Sar</taxon>
        <taxon>Stramenopiles</taxon>
        <taxon>Oomycota</taxon>
        <taxon>Peronosporomycetes</taxon>
        <taxon>Peronosporales</taxon>
        <taxon>Peronosporaceae</taxon>
        <taxon>Phytophthora</taxon>
    </lineage>
</organism>
<sequence length="107" mass="11391">MYSDIAACMALLSPRFAAVDAGADGKATPAVWKADARDAWRMDSHRLARMMPPVCAARMKDAVGAWRIYRAGARDMGVGVPSGGALSIGSIRWMWPPAPRAHVGLPA</sequence>
<dbReference type="Proteomes" id="UP000441208">
    <property type="component" value="Unassembled WGS sequence"/>
</dbReference>
<dbReference type="EMBL" id="QXGA01002527">
    <property type="protein sequence ID" value="KAE9096131.1"/>
    <property type="molecule type" value="Genomic_DNA"/>
</dbReference>
<evidence type="ECO:0000313" key="4">
    <source>
        <dbReference type="EMBL" id="KAE9173841.1"/>
    </source>
</evidence>
<dbReference type="EMBL" id="QXFZ01001154">
    <property type="protein sequence ID" value="KAE9095837.1"/>
    <property type="molecule type" value="Genomic_DNA"/>
</dbReference>
<evidence type="ECO:0000313" key="1">
    <source>
        <dbReference type="EMBL" id="KAE8924546.1"/>
    </source>
</evidence>
<dbReference type="Proteomes" id="UP000440732">
    <property type="component" value="Unassembled WGS sequence"/>
</dbReference>
<reference evidence="5 6" key="1">
    <citation type="submission" date="2018-08" db="EMBL/GenBank/DDBJ databases">
        <title>Genomic investigation of the strawberry pathogen Phytophthora fragariae indicates pathogenicity is determined by transcriptional variation in three key races.</title>
        <authorList>
            <person name="Adams T.M."/>
            <person name="Armitage A.D."/>
            <person name="Sobczyk M.K."/>
            <person name="Bates H.J."/>
            <person name="Dunwell J.M."/>
            <person name="Nellist C.F."/>
            <person name="Harrison R.J."/>
        </authorList>
    </citation>
    <scope>NUCLEOTIDE SEQUENCE [LARGE SCALE GENOMIC DNA]</scope>
    <source>
        <strain evidence="4 6">NOV-27</strain>
        <strain evidence="3 7">NOV-5</strain>
        <strain evidence="2 8">NOV-71</strain>
        <strain evidence="1 5">NOV-9</strain>
    </source>
</reference>
<dbReference type="EMBL" id="QXGB01002948">
    <property type="protein sequence ID" value="KAE9173841.1"/>
    <property type="molecule type" value="Genomic_DNA"/>
</dbReference>
<name>A0A6A3DWP4_9STRA</name>
<dbReference type="AlphaFoldDB" id="A0A6A3DWP4"/>
<dbReference type="Proteomes" id="UP000433483">
    <property type="component" value="Unassembled WGS sequence"/>
</dbReference>
<dbReference type="EMBL" id="QXGF01002472">
    <property type="protein sequence ID" value="KAE8924546.1"/>
    <property type="molecule type" value="Genomic_DNA"/>
</dbReference>
<keyword evidence="6" id="KW-1185">Reference proteome</keyword>
<evidence type="ECO:0000313" key="5">
    <source>
        <dbReference type="Proteomes" id="UP000429523"/>
    </source>
</evidence>
<evidence type="ECO:0000313" key="6">
    <source>
        <dbReference type="Proteomes" id="UP000433483"/>
    </source>
</evidence>
<accession>A0A6A3DWP4</accession>
<comment type="caution">
    <text evidence="1">The sequence shown here is derived from an EMBL/GenBank/DDBJ whole genome shotgun (WGS) entry which is preliminary data.</text>
</comment>
<proteinExistence type="predicted"/>
<evidence type="ECO:0000313" key="3">
    <source>
        <dbReference type="EMBL" id="KAE9096131.1"/>
    </source>
</evidence>
<evidence type="ECO:0000313" key="7">
    <source>
        <dbReference type="Proteomes" id="UP000440732"/>
    </source>
</evidence>
<gene>
    <name evidence="4" type="ORF">PF005_g26107</name>
    <name evidence="3" type="ORF">PF006_g23849</name>
    <name evidence="2" type="ORF">PF007_g17239</name>
    <name evidence="1" type="ORF">PF009_g25224</name>
</gene>
<dbReference type="Proteomes" id="UP000429523">
    <property type="component" value="Unassembled WGS sequence"/>
</dbReference>